<proteinExistence type="inferred from homology"/>
<dbReference type="Gene3D" id="3.90.550.10">
    <property type="entry name" value="Spore Coat Polysaccharide Biosynthesis Protein SpsA, Chain A"/>
    <property type="match status" value="1"/>
</dbReference>
<keyword evidence="4" id="KW-1133">Transmembrane helix</keyword>
<protein>
    <submittedName>
        <fullName evidence="6">Putative glycosyltransferase, exosortase G system-associated</fullName>
    </submittedName>
</protein>
<organism evidence="6 7">
    <name type="scientific">Syntrophomonas wolfei</name>
    <dbReference type="NCBI Taxonomy" id="863"/>
    <lineage>
        <taxon>Bacteria</taxon>
        <taxon>Bacillati</taxon>
        <taxon>Bacillota</taxon>
        <taxon>Clostridia</taxon>
        <taxon>Eubacteriales</taxon>
        <taxon>Syntrophomonadaceae</taxon>
        <taxon>Syntrophomonas</taxon>
    </lineage>
</organism>
<keyword evidence="2" id="KW-0328">Glycosyltransferase</keyword>
<feature type="transmembrane region" description="Helical" evidence="4">
    <location>
        <begin position="14"/>
        <end position="39"/>
    </location>
</feature>
<evidence type="ECO:0000256" key="1">
    <source>
        <dbReference type="ARBA" id="ARBA00006739"/>
    </source>
</evidence>
<feature type="transmembrane region" description="Helical" evidence="4">
    <location>
        <begin position="386"/>
        <end position="405"/>
    </location>
</feature>
<evidence type="ECO:0000313" key="7">
    <source>
        <dbReference type="Proteomes" id="UP000263273"/>
    </source>
</evidence>
<dbReference type="Proteomes" id="UP000263273">
    <property type="component" value="Unassembled WGS sequence"/>
</dbReference>
<dbReference type="SUPFAM" id="SSF53448">
    <property type="entry name" value="Nucleotide-diphospho-sugar transferases"/>
    <property type="match status" value="1"/>
</dbReference>
<dbReference type="NCBIfam" id="TIGR03111">
    <property type="entry name" value="glyc2_xrt_Gpos1"/>
    <property type="match status" value="1"/>
</dbReference>
<dbReference type="CDD" id="cd06423">
    <property type="entry name" value="CESA_like"/>
    <property type="match status" value="1"/>
</dbReference>
<feature type="transmembrane region" description="Helical" evidence="4">
    <location>
        <begin position="329"/>
        <end position="346"/>
    </location>
</feature>
<feature type="transmembrane region" description="Helical" evidence="4">
    <location>
        <begin position="352"/>
        <end position="374"/>
    </location>
</feature>
<dbReference type="Pfam" id="PF00535">
    <property type="entry name" value="Glycos_transf_2"/>
    <property type="match status" value="1"/>
</dbReference>
<name>A0A354YW60_9FIRM</name>
<gene>
    <name evidence="6" type="ORF">DDZ44_03215</name>
</gene>
<feature type="domain" description="Glycosyltransferase 2-like" evidence="5">
    <location>
        <begin position="59"/>
        <end position="233"/>
    </location>
</feature>
<keyword evidence="3 6" id="KW-0808">Transferase</keyword>
<evidence type="ECO:0000256" key="4">
    <source>
        <dbReference type="SAM" id="Phobius"/>
    </source>
</evidence>
<sequence length="452" mass="52392">MIEIWLERILAFGLFWGIWLMVPLLVDVSTAMVYFINFLGNRKQKVEKKEELFFFPYVTVIIPVHNSADVLGHCLDSIARQSYPRESIQVICVNNGSEDESFDVFQRFQYRHPEMSVMWSSLERAGKSIALNAGVYSGHGSYMMNVDSDTWLDPDAILNVVRVFEKDPSLAAATGSIRVDKKLGEGSSFIDMINYCEVIEYIVAFDIGRRYQDMKNSIFTLSGAFSVFRRDIILQTFLYQTRTVSEDTDLTFNIRQAIEASQGRIGFISDAIAYVEPIENLSRLYSQRLRWQRGEMEVTGVYYERIPGIFGALFDFVGRILISDHTLTFSRLAWTFLLPFLFFLGYPLPTIVVAMIGMYICYIILESCTFYIAYKGSAPELRKELQKIWWIILFMPLYRYLVYWFRLAGIIAALTEEKSWKTQNPVLQLQSILQAYAEEFKEEISKRRQVNS</sequence>
<dbReference type="PANTHER" id="PTHR43630">
    <property type="entry name" value="POLY-BETA-1,6-N-ACETYL-D-GLUCOSAMINE SYNTHASE"/>
    <property type="match status" value="1"/>
</dbReference>
<evidence type="ECO:0000313" key="6">
    <source>
        <dbReference type="EMBL" id="HBK52936.1"/>
    </source>
</evidence>
<dbReference type="InterPro" id="IPR017542">
    <property type="entry name" value="XrtG-assoc_glycosyltfrase"/>
</dbReference>
<dbReference type="GO" id="GO:0016757">
    <property type="term" value="F:glycosyltransferase activity"/>
    <property type="evidence" value="ECO:0007669"/>
    <property type="project" value="UniProtKB-KW"/>
</dbReference>
<dbReference type="EMBL" id="DNZF01000067">
    <property type="protein sequence ID" value="HBK52936.1"/>
    <property type="molecule type" value="Genomic_DNA"/>
</dbReference>
<dbReference type="InterPro" id="IPR029044">
    <property type="entry name" value="Nucleotide-diphossugar_trans"/>
</dbReference>
<dbReference type="AlphaFoldDB" id="A0A354YW60"/>
<evidence type="ECO:0000256" key="2">
    <source>
        <dbReference type="ARBA" id="ARBA00022676"/>
    </source>
</evidence>
<accession>A0A354YW60</accession>
<comment type="caution">
    <text evidence="6">The sequence shown here is derived from an EMBL/GenBank/DDBJ whole genome shotgun (WGS) entry which is preliminary data.</text>
</comment>
<comment type="similarity">
    <text evidence="1">Belongs to the glycosyltransferase 2 family.</text>
</comment>
<evidence type="ECO:0000259" key="5">
    <source>
        <dbReference type="Pfam" id="PF00535"/>
    </source>
</evidence>
<reference evidence="6 7" key="1">
    <citation type="journal article" date="2018" name="Nat. Biotechnol.">
        <title>A standardized bacterial taxonomy based on genome phylogeny substantially revises the tree of life.</title>
        <authorList>
            <person name="Parks D.H."/>
            <person name="Chuvochina M."/>
            <person name="Waite D.W."/>
            <person name="Rinke C."/>
            <person name="Skarshewski A."/>
            <person name="Chaumeil P.A."/>
            <person name="Hugenholtz P."/>
        </authorList>
    </citation>
    <scope>NUCLEOTIDE SEQUENCE [LARGE SCALE GENOMIC DNA]</scope>
    <source>
        <strain evidence="6">UBA10948</strain>
    </source>
</reference>
<dbReference type="PANTHER" id="PTHR43630:SF1">
    <property type="entry name" value="POLY-BETA-1,6-N-ACETYL-D-GLUCOSAMINE SYNTHASE"/>
    <property type="match status" value="1"/>
</dbReference>
<dbReference type="InterPro" id="IPR001173">
    <property type="entry name" value="Glyco_trans_2-like"/>
</dbReference>
<keyword evidence="4" id="KW-0472">Membrane</keyword>
<dbReference type="STRING" id="378794.GCA_001570625_00999"/>
<keyword evidence="4" id="KW-0812">Transmembrane</keyword>
<evidence type="ECO:0000256" key="3">
    <source>
        <dbReference type="ARBA" id="ARBA00022679"/>
    </source>
</evidence>